<name>A0A0P0G2U1_9BACE</name>
<dbReference type="InterPro" id="IPR041542">
    <property type="entry name" value="GH43_C2"/>
</dbReference>
<dbReference type="SUPFAM" id="SSF75005">
    <property type="entry name" value="Arabinanase/levansucrase/invertase"/>
    <property type="match status" value="3"/>
</dbReference>
<protein>
    <submittedName>
        <fullName evidence="4">Beta-xylosidase</fullName>
        <ecNumber evidence="4">3.2.1.37</ecNumber>
    </submittedName>
</protein>
<dbReference type="CDD" id="cd18828">
    <property type="entry name" value="GH43_BT3675-like"/>
    <property type="match status" value="1"/>
</dbReference>
<evidence type="ECO:0000256" key="1">
    <source>
        <dbReference type="ARBA" id="ARBA00009865"/>
    </source>
</evidence>
<dbReference type="Proteomes" id="UP000061809">
    <property type="component" value="Chromosome"/>
</dbReference>
<reference evidence="4 5" key="1">
    <citation type="journal article" date="2015" name="Science">
        <title>Genetic determinants of in vivo fitness and diet responsiveness in multiple human gut Bacteroides.</title>
        <authorList>
            <person name="Wu M."/>
            <person name="McNulty N.P."/>
            <person name="Rodionov D.A."/>
            <person name="Khoroshkin M.S."/>
            <person name="Griffin N.W."/>
            <person name="Cheng J."/>
            <person name="Latreille P."/>
            <person name="Kerstetter R.A."/>
            <person name="Terrapon N."/>
            <person name="Henrissat B."/>
            <person name="Osterman A.L."/>
            <person name="Gordon J.I."/>
        </authorList>
    </citation>
    <scope>NUCLEOTIDE SEQUENCE [LARGE SCALE GENOMIC DNA]</scope>
    <source>
        <strain evidence="4 5">WH2</strain>
    </source>
</reference>
<dbReference type="EMBL" id="CP012801">
    <property type="protein sequence ID" value="ALJ62053.1"/>
    <property type="molecule type" value="Genomic_DNA"/>
</dbReference>
<dbReference type="CDD" id="cd09002">
    <property type="entry name" value="GH43_XYL-like"/>
    <property type="match status" value="1"/>
</dbReference>
<dbReference type="CDD" id="cd08983">
    <property type="entry name" value="GH43_Bt3655-like"/>
    <property type="match status" value="1"/>
</dbReference>
<dbReference type="AlphaFoldDB" id="A0A0P0G2U1"/>
<dbReference type="SUPFAM" id="SSF49899">
    <property type="entry name" value="Concanavalin A-like lectins/glucanases"/>
    <property type="match status" value="1"/>
</dbReference>
<dbReference type="InterPro" id="IPR023296">
    <property type="entry name" value="Glyco_hydro_beta-prop_sf"/>
</dbReference>
<keyword evidence="2 4" id="KW-0378">Hydrolase</keyword>
<evidence type="ECO:0000313" key="5">
    <source>
        <dbReference type="Proteomes" id="UP000061809"/>
    </source>
</evidence>
<evidence type="ECO:0000256" key="2">
    <source>
        <dbReference type="ARBA" id="ARBA00022801"/>
    </source>
</evidence>
<dbReference type="GO" id="GO:0009044">
    <property type="term" value="F:xylan 1,4-beta-xylosidase activity"/>
    <property type="evidence" value="ECO:0007669"/>
    <property type="project" value="UniProtKB-EC"/>
</dbReference>
<sequence>MKQLLFFVFLTLLITRTDAQEYPKAILPGDYPDPSIMRDGEDYYMTHSPFYYAPGFLIWHSRDLMNWEPVCRVMPEYEGSAMAPDLLKYKGKYYIYYPAGGTNWVIWANDIKGPWSKPTDLKVHGIDPGHIVDENGNRYLYVNEGEVIQLTNDGLGTIGEKKQVYEGWIYPKGWDTECMCLESPKLNYRNGYYYMTSAQGGTAGPATSHMVVSARSKNVTGPWENSPYNPVIHTYSATDNWWSKGHGTLIDDVNGNWWIVYHAYAKGYHTLGRSTLIEPIEWTQDGWYRTKSTATPITPKQKIKHGLELSDDFNGPDLGLQWTFWKEYAPQSLKFKQQTLWMNAKGKTPADARLLLATVEDKNYETQVEVNTGNGNTAGLILYYNEKAYAGITSDGKSFTIHQNAEKSFGLPNKIGKRFFAKIQNQGNIMRVMVSKDGKEWNTLAENIDVSQLHHNNYKGFYALRIGLLSAGKGNAGFRKFRYRNAIPEEKDMSAYLMVFHKDETHGLYMAVSHDGYNFTALNDGEPVIAGDTIAYQRGIRDPHIYRGPDGAFYMAMTDLHVFAQRDGYRETQWERDGKYGWGNNRGLVLMKSWDLINWKRTNICFDQMSAGLSEIGCAWAPEITFDEKKGKLMIYFTMRFRNEPNKLYYVYVNDEFDTIETLPRTLFEYPNEKVSAIDGDITKIGDQYHLFYVAHDGEAGIKHAVSNIANGDYTFDPRWYDLEPKACEAPNVWKRIGEDKWVLMYDVYSVNPHNFAFIETSDFVNFKNLGRFNEGVMETTNFTSPKHGAVIHLTAEEVERLEEYWKQNKRKYVSTASIKKNPVFPGFYADPEVMYSKKTGKYYIYPTTDGILNWGSTLFKAFSSDDLLNWKEEGVILDLKNVSWAQKNAWAPCIIEKKQEDGSYKYYYYYTAEQQIGVAIADHPTGPFVDSGKPLIDKERPKGMTRGQNIDPDVFTDPVSGKTYLYWGNYYMAVCELNDDMISVKPNTTRLLIKNDTYYSEAAHVFYRDGYYYFTWSKNDTRSVDYEVRYVRSKSPVGPIEPSESQVILCKKPDQGIFATGHHSVMQLPGKDEWRIVYHRFKFPDAVTMGRKAGFHREVCIDKMEFDEDGKIKRITPTL</sequence>
<dbReference type="Pfam" id="PF04616">
    <property type="entry name" value="Glyco_hydro_43"/>
    <property type="match status" value="2"/>
</dbReference>
<evidence type="ECO:0000256" key="3">
    <source>
        <dbReference type="ARBA" id="ARBA00023295"/>
    </source>
</evidence>
<dbReference type="InterPro" id="IPR013320">
    <property type="entry name" value="ConA-like_dom_sf"/>
</dbReference>
<organism evidence="4 5">
    <name type="scientific">Bacteroides cellulosilyticus</name>
    <dbReference type="NCBI Taxonomy" id="246787"/>
    <lineage>
        <taxon>Bacteria</taxon>
        <taxon>Pseudomonadati</taxon>
        <taxon>Bacteroidota</taxon>
        <taxon>Bacteroidia</taxon>
        <taxon>Bacteroidales</taxon>
        <taxon>Bacteroidaceae</taxon>
        <taxon>Bacteroides</taxon>
    </lineage>
</organism>
<dbReference type="InterPro" id="IPR006710">
    <property type="entry name" value="Glyco_hydro_43"/>
</dbReference>
<dbReference type="PANTHER" id="PTHR42812">
    <property type="entry name" value="BETA-XYLOSIDASE"/>
    <property type="match status" value="1"/>
</dbReference>
<dbReference type="InterPro" id="IPR051795">
    <property type="entry name" value="Glycosyl_Hydrlase_43"/>
</dbReference>
<dbReference type="EC" id="3.2.1.37" evidence="4"/>
<dbReference type="Gene3D" id="2.115.10.20">
    <property type="entry name" value="Glycosyl hydrolase domain, family 43"/>
    <property type="match status" value="3"/>
</dbReference>
<evidence type="ECO:0000313" key="4">
    <source>
        <dbReference type="EMBL" id="ALJ62053.1"/>
    </source>
</evidence>
<proteinExistence type="inferred from homology"/>
<comment type="similarity">
    <text evidence="1">Belongs to the glycosyl hydrolase 43 family.</text>
</comment>
<dbReference type="Gene3D" id="2.60.120.200">
    <property type="match status" value="1"/>
</dbReference>
<keyword evidence="3 4" id="KW-0326">Glycosidase</keyword>
<dbReference type="RefSeq" id="WP_029427569.1">
    <property type="nucleotide sequence ID" value="NZ_CP012801.1"/>
</dbReference>
<dbReference type="KEGG" id="bcel:BcellWH2_04844"/>
<accession>A0A0P0G2U1</accession>
<gene>
    <name evidence="4" type="primary">xynB_11</name>
    <name evidence="4" type="ORF">BcellWH2_04844</name>
</gene>
<dbReference type="Pfam" id="PF17851">
    <property type="entry name" value="GH43_C2"/>
    <property type="match status" value="1"/>
</dbReference>
<dbReference type="PANTHER" id="PTHR42812:SF2">
    <property type="entry name" value="XYLOSIDASE_ARABINOSIDASE"/>
    <property type="match status" value="1"/>
</dbReference>
<dbReference type="GO" id="GO:0005975">
    <property type="term" value="P:carbohydrate metabolic process"/>
    <property type="evidence" value="ECO:0007669"/>
    <property type="project" value="InterPro"/>
</dbReference>
<dbReference type="PATRIC" id="fig|246787.4.peg.5000"/>